<dbReference type="STRING" id="55188.A0A2H5PMI4"/>
<gene>
    <name evidence="2" type="ORF">CUMW_148360</name>
</gene>
<feature type="compositionally biased region" description="Acidic residues" evidence="1">
    <location>
        <begin position="13"/>
        <end position="22"/>
    </location>
</feature>
<keyword evidence="3" id="KW-1185">Reference proteome</keyword>
<dbReference type="Proteomes" id="UP000236630">
    <property type="component" value="Unassembled WGS sequence"/>
</dbReference>
<reference evidence="2 3" key="1">
    <citation type="journal article" date="2017" name="Front. Genet.">
        <title>Draft sequencing of the heterozygous diploid genome of Satsuma (Citrus unshiu Marc.) using a hybrid assembly approach.</title>
        <authorList>
            <person name="Shimizu T."/>
            <person name="Tanizawa Y."/>
            <person name="Mochizuki T."/>
            <person name="Nagasaki H."/>
            <person name="Yoshioka T."/>
            <person name="Toyoda A."/>
            <person name="Fujiyama A."/>
            <person name="Kaminuma E."/>
            <person name="Nakamura Y."/>
        </authorList>
    </citation>
    <scope>NUCLEOTIDE SEQUENCE [LARGE SCALE GENOMIC DNA]</scope>
    <source>
        <strain evidence="3">cv. Miyagawa wase</strain>
    </source>
</reference>
<sequence length="80" mass="9308">MGNTLQTPKENLEKEEEKEEESSGSSFTCEICIEPMAASKKFKNKHLCTHPFLSRLHSQIHTSEGPRRQHSQNRMPWIRV</sequence>
<feature type="region of interest" description="Disordered" evidence="1">
    <location>
        <begin position="59"/>
        <end position="80"/>
    </location>
</feature>
<dbReference type="EMBL" id="BDQV01000090">
    <property type="protein sequence ID" value="GAY53315.1"/>
    <property type="molecule type" value="Genomic_DNA"/>
</dbReference>
<evidence type="ECO:0000313" key="2">
    <source>
        <dbReference type="EMBL" id="GAY53315.1"/>
    </source>
</evidence>
<evidence type="ECO:0000256" key="1">
    <source>
        <dbReference type="SAM" id="MobiDB-lite"/>
    </source>
</evidence>
<dbReference type="AlphaFoldDB" id="A0A2H5PMI4"/>
<evidence type="ECO:0000313" key="3">
    <source>
        <dbReference type="Proteomes" id="UP000236630"/>
    </source>
</evidence>
<organism evidence="2 3">
    <name type="scientific">Citrus unshiu</name>
    <name type="common">Satsuma mandarin</name>
    <name type="synonym">Citrus nobilis var. unshiu</name>
    <dbReference type="NCBI Taxonomy" id="55188"/>
    <lineage>
        <taxon>Eukaryota</taxon>
        <taxon>Viridiplantae</taxon>
        <taxon>Streptophyta</taxon>
        <taxon>Embryophyta</taxon>
        <taxon>Tracheophyta</taxon>
        <taxon>Spermatophyta</taxon>
        <taxon>Magnoliopsida</taxon>
        <taxon>eudicotyledons</taxon>
        <taxon>Gunneridae</taxon>
        <taxon>Pentapetalae</taxon>
        <taxon>rosids</taxon>
        <taxon>malvids</taxon>
        <taxon>Sapindales</taxon>
        <taxon>Rutaceae</taxon>
        <taxon>Aurantioideae</taxon>
        <taxon>Citrus</taxon>
    </lineage>
</organism>
<comment type="caution">
    <text evidence="2">The sequence shown here is derived from an EMBL/GenBank/DDBJ whole genome shotgun (WGS) entry which is preliminary data.</text>
</comment>
<name>A0A2H5PMI4_CITUN</name>
<accession>A0A2H5PMI4</accession>
<feature type="region of interest" description="Disordered" evidence="1">
    <location>
        <begin position="1"/>
        <end position="26"/>
    </location>
</feature>
<proteinExistence type="predicted"/>
<protein>
    <submittedName>
        <fullName evidence="2">Uncharacterized protein</fullName>
    </submittedName>
</protein>